<dbReference type="EMBL" id="FPBA01000004">
    <property type="protein sequence ID" value="SFT55394.1"/>
    <property type="molecule type" value="Genomic_DNA"/>
</dbReference>
<evidence type="ECO:0000259" key="1">
    <source>
        <dbReference type="Pfam" id="PF13482"/>
    </source>
</evidence>
<dbReference type="RefSeq" id="WP_093579029.1">
    <property type="nucleotide sequence ID" value="NZ_FPBA01000004.1"/>
</dbReference>
<organism evidence="2 3">
    <name type="scientific">Geodermatophilus amargosae</name>
    <dbReference type="NCBI Taxonomy" id="1296565"/>
    <lineage>
        <taxon>Bacteria</taxon>
        <taxon>Bacillati</taxon>
        <taxon>Actinomycetota</taxon>
        <taxon>Actinomycetes</taxon>
        <taxon>Geodermatophilales</taxon>
        <taxon>Geodermatophilaceae</taxon>
        <taxon>Geodermatophilus</taxon>
    </lineage>
</organism>
<dbReference type="InterPro" id="IPR038720">
    <property type="entry name" value="YprB_RNase_H-like_dom"/>
</dbReference>
<dbReference type="Proteomes" id="UP000199546">
    <property type="component" value="Unassembled WGS sequence"/>
</dbReference>
<sequence>MLTDPAERVDLSMVCTRGDRAAAGEALHQQVAGFAWQDDDPGGLQSQTWYDQARAGDPAAEARLLVYNRDDVRAMQHLRAWLTADATTVGDV</sequence>
<accession>A0A1I6YY92</accession>
<dbReference type="Pfam" id="PF13482">
    <property type="entry name" value="RNase_H_2"/>
    <property type="match status" value="1"/>
</dbReference>
<dbReference type="STRING" id="1296565.SAMN05660657_01477"/>
<reference evidence="3" key="1">
    <citation type="submission" date="2016-10" db="EMBL/GenBank/DDBJ databases">
        <authorList>
            <person name="Varghese N."/>
            <person name="Submissions S."/>
        </authorList>
    </citation>
    <scope>NUCLEOTIDE SEQUENCE [LARGE SCALE GENOMIC DNA]</scope>
    <source>
        <strain evidence="3">DSM 46136</strain>
    </source>
</reference>
<evidence type="ECO:0000313" key="2">
    <source>
        <dbReference type="EMBL" id="SFT55394.1"/>
    </source>
</evidence>
<protein>
    <submittedName>
        <fullName evidence="2">RNase_H superfamily protein</fullName>
    </submittedName>
</protein>
<dbReference type="AlphaFoldDB" id="A0A1I6YY92"/>
<dbReference type="OrthoDB" id="3274988at2"/>
<feature type="domain" description="YprB ribonuclease H-like" evidence="1">
    <location>
        <begin position="9"/>
        <end position="82"/>
    </location>
</feature>
<name>A0A1I6YY92_9ACTN</name>
<keyword evidence="3" id="KW-1185">Reference proteome</keyword>
<gene>
    <name evidence="2" type="ORF">SAMN05660657_01477</name>
</gene>
<proteinExistence type="predicted"/>
<evidence type="ECO:0000313" key="3">
    <source>
        <dbReference type="Proteomes" id="UP000199546"/>
    </source>
</evidence>